<comment type="caution">
    <text evidence="9">The sequence shown here is derived from an EMBL/GenBank/DDBJ whole genome shotgun (WGS) entry which is preliminary data.</text>
</comment>
<feature type="repeat" description="TPR" evidence="7">
    <location>
        <begin position="651"/>
        <end position="684"/>
    </location>
</feature>
<dbReference type="PANTHER" id="PTHR12558">
    <property type="entry name" value="CELL DIVISION CYCLE 16,23,27"/>
    <property type="match status" value="1"/>
</dbReference>
<dbReference type="OrthoDB" id="10006270at2759"/>
<feature type="region of interest" description="Disordered" evidence="8">
    <location>
        <begin position="1"/>
        <end position="64"/>
    </location>
</feature>
<dbReference type="GO" id="GO:0005680">
    <property type="term" value="C:anaphase-promoting complex"/>
    <property type="evidence" value="ECO:0007669"/>
    <property type="project" value="TreeGrafter"/>
</dbReference>
<sequence length="896" mass="99675">MFNTPPNPHDPTGPSSSSSSSHTPSAPGPAHRRRALPPRSSLSNSFSFAPPPITPAHPTSATIGGHAMDVSDIIQDGDTSYSFSYAAMPRTATRIAAQGNRGIAQVSPRVRPSSSSSAAPHRPSSESARARTTIPRHRDAQKRRSRLADRSSPERAEKVSPRKRTIRGAEEMDEEQEEEEEGGGEEDEEDEGKTWDMVDSMRLWRHDAIMQHLYDTAAFWGDKILSWTADPNDAFWLAQTHFLTGHYLRAERILTEPLPPPSRGGLPRKDSLKENGIHGMSKGKSRMEETEDAMNGHLYSPRSDLDGEGTLKGRPKLIDESLACRYLAAQCLVQQEKYQEALELLGESNPFRENGSAGGPATEPHPDDGIKLHSSICHLRGLLHLRLSSLALAKESFMEALIIDVKNYEAFRELVEGEMMSATEEWTFVQNLAYRSQLADDQAMFVKLMYITKLKKDNHIHDISRARTELVNTYALQDNCDVLVGLADELYAKYKWEDCYAVTSKILSRIPGHSTALPLHLACMHHIHRLRSSLFMLAHDLVEQDPQAATTWYAVGLWYFSGKRWTDARRYFSKANLIDSRFAPAWIAFAHSFAWEGEHDHAITAYSTSARLFPGTHLPLLFIGMEHLQLSASTLAEEYFRASEAINASDPLLLNELGVVSYNKEDYPEAIRYFQRSIDTAKAMQGVSSTWAVTHCNLGHAYRVTDQLDNAQAAYERCLALDPTNATAYSSLAMLCHLRGDIRTAIRHYHVALSLGPQDPMSTVLLEMALKEQMERLGPTTLPGLPASIGSKDLDPFNVAKGNPSFGPLPIELDPETLADAGGESIIHPAGGYDTTADISVLGLRSIDESGVERSMRRRNRREGPRDASMRRVEQSMMEEEEDVGEEGSTMDIEED</sequence>
<dbReference type="STRING" id="4999.A0A1Y1UMH4"/>
<feature type="compositionally biased region" description="Acidic residues" evidence="8">
    <location>
        <begin position="171"/>
        <end position="191"/>
    </location>
</feature>
<dbReference type="Gene3D" id="1.25.40.10">
    <property type="entry name" value="Tetratricopeptide repeat domain"/>
    <property type="match status" value="1"/>
</dbReference>
<feature type="region of interest" description="Disordered" evidence="8">
    <location>
        <begin position="258"/>
        <end position="291"/>
    </location>
</feature>
<evidence type="ECO:0000256" key="5">
    <source>
        <dbReference type="ARBA" id="ARBA00022803"/>
    </source>
</evidence>
<keyword evidence="4" id="KW-0833">Ubl conjugation pathway</keyword>
<dbReference type="RefSeq" id="XP_021872639.1">
    <property type="nucleotide sequence ID" value="XM_022015436.1"/>
</dbReference>
<feature type="compositionally biased region" description="Basic and acidic residues" evidence="8">
    <location>
        <begin position="267"/>
        <end position="276"/>
    </location>
</feature>
<feature type="compositionally biased region" description="Acidic residues" evidence="8">
    <location>
        <begin position="877"/>
        <end position="886"/>
    </location>
</feature>
<feature type="region of interest" description="Disordered" evidence="8">
    <location>
        <begin position="96"/>
        <end position="193"/>
    </location>
</feature>
<feature type="compositionally biased region" description="Basic and acidic residues" evidence="8">
    <location>
        <begin position="862"/>
        <end position="874"/>
    </location>
</feature>
<dbReference type="Proteomes" id="UP000193218">
    <property type="component" value="Unassembled WGS sequence"/>
</dbReference>
<dbReference type="InterPro" id="IPR011990">
    <property type="entry name" value="TPR-like_helical_dom_sf"/>
</dbReference>
<feature type="repeat" description="TPR" evidence="7">
    <location>
        <begin position="692"/>
        <end position="725"/>
    </location>
</feature>
<keyword evidence="6" id="KW-0131">Cell cycle</keyword>
<dbReference type="GO" id="GO:0016567">
    <property type="term" value="P:protein ubiquitination"/>
    <property type="evidence" value="ECO:0007669"/>
    <property type="project" value="TreeGrafter"/>
</dbReference>
<dbReference type="FunCoup" id="A0A1Y1UMH4">
    <property type="interactions" value="782"/>
</dbReference>
<evidence type="ECO:0000256" key="1">
    <source>
        <dbReference type="ARBA" id="ARBA00022618"/>
    </source>
</evidence>
<dbReference type="SMART" id="SM00028">
    <property type="entry name" value="TPR"/>
    <property type="match status" value="8"/>
</dbReference>
<dbReference type="PANTHER" id="PTHR12558:SF9">
    <property type="entry name" value="CELL DIVISION CYCLE PROTEIN 16 HOMOLOG"/>
    <property type="match status" value="1"/>
</dbReference>
<evidence type="ECO:0000313" key="9">
    <source>
        <dbReference type="EMBL" id="ORX38717.1"/>
    </source>
</evidence>
<dbReference type="SUPFAM" id="SSF48452">
    <property type="entry name" value="TPR-like"/>
    <property type="match status" value="2"/>
</dbReference>
<keyword evidence="3" id="KW-0498">Mitosis</keyword>
<keyword evidence="5 7" id="KW-0802">TPR repeat</keyword>
<evidence type="ECO:0000256" key="2">
    <source>
        <dbReference type="ARBA" id="ARBA00022737"/>
    </source>
</evidence>
<dbReference type="AlphaFoldDB" id="A0A1Y1UMH4"/>
<organism evidence="9 10">
    <name type="scientific">Kockovaella imperatae</name>
    <dbReference type="NCBI Taxonomy" id="4999"/>
    <lineage>
        <taxon>Eukaryota</taxon>
        <taxon>Fungi</taxon>
        <taxon>Dikarya</taxon>
        <taxon>Basidiomycota</taxon>
        <taxon>Agaricomycotina</taxon>
        <taxon>Tremellomycetes</taxon>
        <taxon>Tremellales</taxon>
        <taxon>Cuniculitremaceae</taxon>
        <taxon>Kockovaella</taxon>
    </lineage>
</organism>
<dbReference type="InterPro" id="IPR019734">
    <property type="entry name" value="TPR_rpt"/>
</dbReference>
<feature type="compositionally biased region" description="Basic and acidic residues" evidence="8">
    <location>
        <begin position="146"/>
        <end position="160"/>
    </location>
</feature>
<evidence type="ECO:0000256" key="8">
    <source>
        <dbReference type="SAM" id="MobiDB-lite"/>
    </source>
</evidence>
<name>A0A1Y1UMH4_9TREE</name>
<evidence type="ECO:0000313" key="10">
    <source>
        <dbReference type="Proteomes" id="UP000193218"/>
    </source>
</evidence>
<evidence type="ECO:0000256" key="3">
    <source>
        <dbReference type="ARBA" id="ARBA00022776"/>
    </source>
</evidence>
<evidence type="ECO:0000256" key="6">
    <source>
        <dbReference type="ARBA" id="ARBA00023306"/>
    </source>
</evidence>
<dbReference type="GO" id="GO:0051301">
    <property type="term" value="P:cell division"/>
    <property type="evidence" value="ECO:0007669"/>
    <property type="project" value="UniProtKB-KW"/>
</dbReference>
<dbReference type="InParanoid" id="A0A1Y1UMH4"/>
<evidence type="ECO:0000256" key="7">
    <source>
        <dbReference type="PROSITE-ProRule" id="PRU00339"/>
    </source>
</evidence>
<reference evidence="9 10" key="1">
    <citation type="submission" date="2017-03" db="EMBL/GenBank/DDBJ databases">
        <title>Widespread Adenine N6-methylation of Active Genes in Fungi.</title>
        <authorList>
            <consortium name="DOE Joint Genome Institute"/>
            <person name="Mondo S.J."/>
            <person name="Dannebaum R.O."/>
            <person name="Kuo R.C."/>
            <person name="Louie K.B."/>
            <person name="Bewick A.J."/>
            <person name="Labutti K."/>
            <person name="Haridas S."/>
            <person name="Kuo A."/>
            <person name="Salamov A."/>
            <person name="Ahrendt S.R."/>
            <person name="Lau R."/>
            <person name="Bowen B.P."/>
            <person name="Lipzen A."/>
            <person name="Sullivan W."/>
            <person name="Andreopoulos W.B."/>
            <person name="Clum A."/>
            <person name="Lindquist E."/>
            <person name="Daum C."/>
            <person name="Northen T.R."/>
            <person name="Ramamoorthy G."/>
            <person name="Schmitz R.J."/>
            <person name="Gryganskyi A."/>
            <person name="Culley D."/>
            <person name="Magnuson J."/>
            <person name="James T.Y."/>
            <person name="O'Malley M.A."/>
            <person name="Stajich J.E."/>
            <person name="Spatafora J.W."/>
            <person name="Visel A."/>
            <person name="Grigoriev I.V."/>
        </authorList>
    </citation>
    <scope>NUCLEOTIDE SEQUENCE [LARGE SCALE GENOMIC DNA]</scope>
    <source>
        <strain evidence="9 10">NRRL Y-17943</strain>
    </source>
</reference>
<protein>
    <submittedName>
        <fullName evidence="9">Uncharacterized protein</fullName>
    </submittedName>
</protein>
<dbReference type="EMBL" id="NBSH01000004">
    <property type="protein sequence ID" value="ORX38717.1"/>
    <property type="molecule type" value="Genomic_DNA"/>
</dbReference>
<dbReference type="GO" id="GO:0005737">
    <property type="term" value="C:cytoplasm"/>
    <property type="evidence" value="ECO:0007669"/>
    <property type="project" value="TreeGrafter"/>
</dbReference>
<keyword evidence="2" id="KW-0677">Repeat</keyword>
<proteinExistence type="predicted"/>
<dbReference type="PROSITE" id="PS50005">
    <property type="entry name" value="TPR"/>
    <property type="match status" value="3"/>
</dbReference>
<accession>A0A1Y1UMH4</accession>
<feature type="compositionally biased region" description="Pro residues" evidence="8">
    <location>
        <begin position="1"/>
        <end position="11"/>
    </location>
</feature>
<dbReference type="Pfam" id="PF13424">
    <property type="entry name" value="TPR_12"/>
    <property type="match status" value="1"/>
</dbReference>
<feature type="compositionally biased region" description="Low complexity" evidence="8">
    <location>
        <begin position="12"/>
        <end position="29"/>
    </location>
</feature>
<feature type="compositionally biased region" description="Low complexity" evidence="8">
    <location>
        <begin position="107"/>
        <end position="131"/>
    </location>
</feature>
<dbReference type="GeneID" id="33557245"/>
<gene>
    <name evidence="9" type="ORF">BD324DRAFT_622052</name>
</gene>
<dbReference type="Pfam" id="PF12895">
    <property type="entry name" value="ANAPC3"/>
    <property type="match status" value="2"/>
</dbReference>
<evidence type="ECO:0000256" key="4">
    <source>
        <dbReference type="ARBA" id="ARBA00022786"/>
    </source>
</evidence>
<keyword evidence="1" id="KW-0132">Cell division</keyword>
<feature type="region of interest" description="Disordered" evidence="8">
    <location>
        <begin position="850"/>
        <end position="896"/>
    </location>
</feature>
<keyword evidence="10" id="KW-1185">Reference proteome</keyword>
<feature type="repeat" description="TPR" evidence="7">
    <location>
        <begin position="726"/>
        <end position="759"/>
    </location>
</feature>
<dbReference type="GO" id="GO:0031145">
    <property type="term" value="P:anaphase-promoting complex-dependent catabolic process"/>
    <property type="evidence" value="ECO:0007669"/>
    <property type="project" value="TreeGrafter"/>
</dbReference>
<dbReference type="GO" id="GO:0045842">
    <property type="term" value="P:positive regulation of mitotic metaphase/anaphase transition"/>
    <property type="evidence" value="ECO:0007669"/>
    <property type="project" value="TreeGrafter"/>
</dbReference>